<dbReference type="SUPFAM" id="SSF116734">
    <property type="entry name" value="DNA methylase specificity domain"/>
    <property type="match status" value="1"/>
</dbReference>
<dbReference type="PANTHER" id="PTHR43140">
    <property type="entry name" value="TYPE-1 RESTRICTION ENZYME ECOKI SPECIFICITY PROTEIN"/>
    <property type="match status" value="1"/>
</dbReference>
<protein>
    <recommendedName>
        <fullName evidence="5">Type I restriction modification DNA specificity domain-containing protein</fullName>
    </recommendedName>
</protein>
<name>A0A412IYS2_9FIRM</name>
<organism evidence="6 7">
    <name type="scientific">Holdemanella biformis</name>
    <dbReference type="NCBI Taxonomy" id="1735"/>
    <lineage>
        <taxon>Bacteria</taxon>
        <taxon>Bacillati</taxon>
        <taxon>Bacillota</taxon>
        <taxon>Erysipelotrichia</taxon>
        <taxon>Erysipelotrichales</taxon>
        <taxon>Erysipelotrichaceae</taxon>
        <taxon>Holdemanella</taxon>
    </lineage>
</organism>
<dbReference type="GO" id="GO:0003677">
    <property type="term" value="F:DNA binding"/>
    <property type="evidence" value="ECO:0007669"/>
    <property type="project" value="UniProtKB-KW"/>
</dbReference>
<dbReference type="CDD" id="cd17252">
    <property type="entry name" value="RMtype1_S_EcoKI-TRD1-CR1_like"/>
    <property type="match status" value="1"/>
</dbReference>
<sequence length="176" mass="19657">MSDGLKEGFVKLLRANNIANNVLNFEDVQFVSEGRVSDDQIIREGDILICASSGSLEHVGKAALCMPDMEYTFGAFCKLIRPIGKLYPEYIAGYMRTDEYRNTISDLAQGSNINNLRNEHINDLMIPIPSDEQQGDFIDLQRQSDKSKFALQEAIKDLDALSKKIIAENLIPAGKE</sequence>
<dbReference type="PANTHER" id="PTHR43140:SF1">
    <property type="entry name" value="TYPE I RESTRICTION ENZYME ECOKI SPECIFICITY SUBUNIT"/>
    <property type="match status" value="1"/>
</dbReference>
<comment type="caution">
    <text evidence="6">The sequence shown here is derived from an EMBL/GenBank/DDBJ whole genome shotgun (WGS) entry which is preliminary data.</text>
</comment>
<evidence type="ECO:0000256" key="3">
    <source>
        <dbReference type="ARBA" id="ARBA00023125"/>
    </source>
</evidence>
<comment type="similarity">
    <text evidence="1">Belongs to the type-I restriction system S methylase family.</text>
</comment>
<dbReference type="InterPro" id="IPR044946">
    <property type="entry name" value="Restrct_endonuc_typeI_TRD_sf"/>
</dbReference>
<keyword evidence="2" id="KW-0680">Restriction system</keyword>
<dbReference type="GO" id="GO:0009307">
    <property type="term" value="P:DNA restriction-modification system"/>
    <property type="evidence" value="ECO:0007669"/>
    <property type="project" value="UniProtKB-KW"/>
</dbReference>
<reference evidence="6 7" key="1">
    <citation type="submission" date="2018-08" db="EMBL/GenBank/DDBJ databases">
        <title>A genome reference for cultivated species of the human gut microbiota.</title>
        <authorList>
            <person name="Zou Y."/>
            <person name="Xue W."/>
            <person name="Luo G."/>
        </authorList>
    </citation>
    <scope>NUCLEOTIDE SEQUENCE [LARGE SCALE GENOMIC DNA]</scope>
    <source>
        <strain evidence="6 7">AF22-10AC</strain>
    </source>
</reference>
<evidence type="ECO:0000259" key="5">
    <source>
        <dbReference type="Pfam" id="PF01420"/>
    </source>
</evidence>
<dbReference type="Pfam" id="PF01420">
    <property type="entry name" value="Methylase_S"/>
    <property type="match status" value="1"/>
</dbReference>
<dbReference type="AlphaFoldDB" id="A0A412IYS2"/>
<gene>
    <name evidence="6" type="ORF">DWX92_08500</name>
</gene>
<evidence type="ECO:0000313" key="7">
    <source>
        <dbReference type="Proteomes" id="UP000285274"/>
    </source>
</evidence>
<accession>A0A412IYS2</accession>
<dbReference type="InterPro" id="IPR051212">
    <property type="entry name" value="Type-I_RE_S_subunit"/>
</dbReference>
<dbReference type="RefSeq" id="WP_118320294.1">
    <property type="nucleotide sequence ID" value="NZ_QRVM01000040.1"/>
</dbReference>
<dbReference type="Proteomes" id="UP000285274">
    <property type="component" value="Unassembled WGS sequence"/>
</dbReference>
<evidence type="ECO:0000313" key="6">
    <source>
        <dbReference type="EMBL" id="RGS45279.1"/>
    </source>
</evidence>
<evidence type="ECO:0000256" key="2">
    <source>
        <dbReference type="ARBA" id="ARBA00022747"/>
    </source>
</evidence>
<dbReference type="InterPro" id="IPR000055">
    <property type="entry name" value="Restrct_endonuc_typeI_TRD"/>
</dbReference>
<dbReference type="EMBL" id="QRVM01000040">
    <property type="protein sequence ID" value="RGS45279.1"/>
    <property type="molecule type" value="Genomic_DNA"/>
</dbReference>
<comment type="subunit">
    <text evidence="4">The methyltransferase is composed of M and S polypeptides.</text>
</comment>
<feature type="domain" description="Type I restriction modification DNA specificity" evidence="5">
    <location>
        <begin position="8"/>
        <end position="156"/>
    </location>
</feature>
<evidence type="ECO:0000256" key="4">
    <source>
        <dbReference type="ARBA" id="ARBA00038652"/>
    </source>
</evidence>
<evidence type="ECO:0000256" key="1">
    <source>
        <dbReference type="ARBA" id="ARBA00010923"/>
    </source>
</evidence>
<proteinExistence type="inferred from homology"/>
<dbReference type="Gene3D" id="3.90.220.20">
    <property type="entry name" value="DNA methylase specificity domains"/>
    <property type="match status" value="1"/>
</dbReference>
<keyword evidence="3" id="KW-0238">DNA-binding</keyword>